<dbReference type="EMBL" id="CAEZVK010000196">
    <property type="protein sequence ID" value="CAB4641061.1"/>
    <property type="molecule type" value="Genomic_DNA"/>
</dbReference>
<dbReference type="InterPro" id="IPR050407">
    <property type="entry name" value="Geranylgeranyl_reductase"/>
</dbReference>
<dbReference type="PRINTS" id="PR00420">
    <property type="entry name" value="RNGMNOXGNASE"/>
</dbReference>
<protein>
    <submittedName>
        <fullName evidence="3">Unannotated protein</fullName>
    </submittedName>
</protein>
<dbReference type="InterPro" id="IPR002938">
    <property type="entry name" value="FAD-bd"/>
</dbReference>
<dbReference type="EMBL" id="CAEZUO010000036">
    <property type="protein sequence ID" value="CAB4605437.1"/>
    <property type="molecule type" value="Genomic_DNA"/>
</dbReference>
<dbReference type="AlphaFoldDB" id="A0A6J6JU67"/>
<dbReference type="EMBL" id="CAFBNA010000052">
    <property type="protein sequence ID" value="CAB4933264.1"/>
    <property type="molecule type" value="Genomic_DNA"/>
</dbReference>
<evidence type="ECO:0000313" key="3">
    <source>
        <dbReference type="EMBL" id="CAB4641061.1"/>
    </source>
</evidence>
<sequence length="424" mass="46026">MAPDLSPPNTAPTNIREVDVLVVGAGPSGCAAALTLARAGRNVLVIDKATFPRDKICGDGLTTSALRELDALGLDPKTVPSWVNVDDVVVRSPSGREVVFPLPRDGGTYAAASRRQDLDLALVQLTRSEGIEICEHVALSSMTQTESHAIVVTDTSETIHASFVIAADGMWSPTRKALGIAQPGYRGEWHAFRQYFKNVSPRAASELIVWFEPDLLPGYAWSFPLADGTANIGFGILRDDSSYKVSDMGPLWRELLARPHVREFLGPDAEPESPHRAWPIPARVDRIALSCERTLFVGDAAAATDPMTGEGIGQALLTGRWAAEAIIANPANVAACATAYAHSVETELSVDHRFAERLMTILRRPLGARGAVRIAGLSGWTRRNFGRWLFEDYPRALLLTPRRWHRGMLTGPGAYRGTHAHSTD</sequence>
<dbReference type="InterPro" id="IPR036188">
    <property type="entry name" value="FAD/NAD-bd_sf"/>
</dbReference>
<organism evidence="3">
    <name type="scientific">freshwater metagenome</name>
    <dbReference type="NCBI Taxonomy" id="449393"/>
    <lineage>
        <taxon>unclassified sequences</taxon>
        <taxon>metagenomes</taxon>
        <taxon>ecological metagenomes</taxon>
    </lineage>
</organism>
<name>A0A6J6JU67_9ZZZZ</name>
<evidence type="ECO:0000313" key="2">
    <source>
        <dbReference type="EMBL" id="CAB4605437.1"/>
    </source>
</evidence>
<dbReference type="GO" id="GO:0071949">
    <property type="term" value="F:FAD binding"/>
    <property type="evidence" value="ECO:0007669"/>
    <property type="project" value="InterPro"/>
</dbReference>
<evidence type="ECO:0000259" key="1">
    <source>
        <dbReference type="Pfam" id="PF01494"/>
    </source>
</evidence>
<dbReference type="Pfam" id="PF01494">
    <property type="entry name" value="FAD_binding_3"/>
    <property type="match status" value="1"/>
</dbReference>
<accession>A0A6J6JU67</accession>
<dbReference type="Gene3D" id="3.50.50.60">
    <property type="entry name" value="FAD/NAD(P)-binding domain"/>
    <property type="match status" value="1"/>
</dbReference>
<evidence type="ECO:0000313" key="4">
    <source>
        <dbReference type="EMBL" id="CAB4933264.1"/>
    </source>
</evidence>
<gene>
    <name evidence="2" type="ORF">UFOPK1827_00931</name>
    <name evidence="3" type="ORF">UFOPK2000_01401</name>
    <name evidence="4" type="ORF">UFOPK3708_00971</name>
</gene>
<dbReference type="InterPro" id="IPR011777">
    <property type="entry name" value="Geranylgeranyl_Rdtase_fam"/>
</dbReference>
<dbReference type="PANTHER" id="PTHR42685:SF22">
    <property type="entry name" value="CONDITIONED MEDIUM FACTOR RECEPTOR 1"/>
    <property type="match status" value="1"/>
</dbReference>
<dbReference type="GO" id="GO:0016628">
    <property type="term" value="F:oxidoreductase activity, acting on the CH-CH group of donors, NAD or NADP as acceptor"/>
    <property type="evidence" value="ECO:0007669"/>
    <property type="project" value="InterPro"/>
</dbReference>
<feature type="domain" description="FAD-binding" evidence="1">
    <location>
        <begin position="17"/>
        <end position="312"/>
    </location>
</feature>
<dbReference type="NCBIfam" id="TIGR02032">
    <property type="entry name" value="GG-red-SF"/>
    <property type="match status" value="1"/>
</dbReference>
<proteinExistence type="predicted"/>
<reference evidence="3" key="1">
    <citation type="submission" date="2020-05" db="EMBL/GenBank/DDBJ databases">
        <authorList>
            <person name="Chiriac C."/>
            <person name="Salcher M."/>
            <person name="Ghai R."/>
            <person name="Kavagutti S V."/>
        </authorList>
    </citation>
    <scope>NUCLEOTIDE SEQUENCE</scope>
</reference>
<dbReference type="PANTHER" id="PTHR42685">
    <property type="entry name" value="GERANYLGERANYL DIPHOSPHATE REDUCTASE"/>
    <property type="match status" value="1"/>
</dbReference>
<dbReference type="SUPFAM" id="SSF51905">
    <property type="entry name" value="FAD/NAD(P)-binding domain"/>
    <property type="match status" value="1"/>
</dbReference>